<evidence type="ECO:0000256" key="1">
    <source>
        <dbReference type="SAM" id="MobiDB-lite"/>
    </source>
</evidence>
<accession>A0A9J6B148</accession>
<feature type="region of interest" description="Disordered" evidence="1">
    <location>
        <begin position="1"/>
        <end position="31"/>
    </location>
</feature>
<dbReference type="Proteomes" id="UP000824120">
    <property type="component" value="Chromosome 1"/>
</dbReference>
<evidence type="ECO:0000313" key="3">
    <source>
        <dbReference type="Proteomes" id="UP000824120"/>
    </source>
</evidence>
<dbReference type="AlphaFoldDB" id="A0A9J6B148"/>
<keyword evidence="3" id="KW-1185">Reference proteome</keyword>
<protein>
    <submittedName>
        <fullName evidence="2">Uncharacterized protein</fullName>
    </submittedName>
</protein>
<gene>
    <name evidence="2" type="ORF">H5410_002105</name>
</gene>
<feature type="compositionally biased region" description="Low complexity" evidence="1">
    <location>
        <begin position="67"/>
        <end position="80"/>
    </location>
</feature>
<sequence length="130" mass="14080">MKGIITNERGSHSSLKRKQDLPPGDKGKRTKHIARKGVVVEPNFVEPEDELPLIDQRRALHARSQSTATNTPSATTLPTTAPVPTPTPPPVAPVLPVVPHPTRLLNRLKGDGLLTILKEKLLSMEGLEGI</sequence>
<organism evidence="2 3">
    <name type="scientific">Solanum commersonii</name>
    <name type="common">Commerson's wild potato</name>
    <name type="synonym">Commerson's nightshade</name>
    <dbReference type="NCBI Taxonomy" id="4109"/>
    <lineage>
        <taxon>Eukaryota</taxon>
        <taxon>Viridiplantae</taxon>
        <taxon>Streptophyta</taxon>
        <taxon>Embryophyta</taxon>
        <taxon>Tracheophyta</taxon>
        <taxon>Spermatophyta</taxon>
        <taxon>Magnoliopsida</taxon>
        <taxon>eudicotyledons</taxon>
        <taxon>Gunneridae</taxon>
        <taxon>Pentapetalae</taxon>
        <taxon>asterids</taxon>
        <taxon>lamiids</taxon>
        <taxon>Solanales</taxon>
        <taxon>Solanaceae</taxon>
        <taxon>Solanoideae</taxon>
        <taxon>Solaneae</taxon>
        <taxon>Solanum</taxon>
    </lineage>
</organism>
<comment type="caution">
    <text evidence="2">The sequence shown here is derived from an EMBL/GenBank/DDBJ whole genome shotgun (WGS) entry which is preliminary data.</text>
</comment>
<evidence type="ECO:0000313" key="2">
    <source>
        <dbReference type="EMBL" id="KAG5630388.1"/>
    </source>
</evidence>
<feature type="region of interest" description="Disordered" evidence="1">
    <location>
        <begin position="60"/>
        <end position="95"/>
    </location>
</feature>
<dbReference type="EMBL" id="JACXVP010000001">
    <property type="protein sequence ID" value="KAG5630388.1"/>
    <property type="molecule type" value="Genomic_DNA"/>
</dbReference>
<feature type="compositionally biased region" description="Basic and acidic residues" evidence="1">
    <location>
        <begin position="17"/>
        <end position="27"/>
    </location>
</feature>
<reference evidence="2 3" key="1">
    <citation type="submission" date="2020-09" db="EMBL/GenBank/DDBJ databases">
        <title>De no assembly of potato wild relative species, Solanum commersonii.</title>
        <authorList>
            <person name="Cho K."/>
        </authorList>
    </citation>
    <scope>NUCLEOTIDE SEQUENCE [LARGE SCALE GENOMIC DNA]</scope>
    <source>
        <strain evidence="2">LZ3.2</strain>
        <tissue evidence="2">Leaf</tissue>
    </source>
</reference>
<proteinExistence type="predicted"/>
<name>A0A9J6B148_SOLCO</name>
<feature type="compositionally biased region" description="Pro residues" evidence="1">
    <location>
        <begin position="81"/>
        <end position="95"/>
    </location>
</feature>